<dbReference type="AlphaFoldDB" id="A0AAV9QJ91"/>
<dbReference type="InterPro" id="IPR056125">
    <property type="entry name" value="DUF7708"/>
</dbReference>
<reference evidence="2 3" key="1">
    <citation type="submission" date="2023-06" db="EMBL/GenBank/DDBJ databases">
        <title>Black Yeasts Isolated from many extreme environments.</title>
        <authorList>
            <person name="Coleine C."/>
            <person name="Stajich J.E."/>
            <person name="Selbmann L."/>
        </authorList>
    </citation>
    <scope>NUCLEOTIDE SEQUENCE [LARGE SCALE GENOMIC DNA]</scope>
    <source>
        <strain evidence="2 3">CCFEE 5887</strain>
    </source>
</reference>
<sequence length="643" mass="71056">MAPNTSADPASVVATADVLQNFASQHAGAGQTTLMVSIADDAVRKREQEKLDLQNYYAGTGSPSLEVQFLGNEKTQLVKILLQLSPDDPNKVWTFQGFQKAVEEAKVKWESKKRLGGGRVQAIFHKMMSKFKVHSNLFGLIPSGNEYTSVLCWAATCLVNSSVQHTDTVQELGNVMEVVNEAASVVEIESRLFKGPAVQQAVAMFYTAVFLLLGDVAMWYNSNSLQKFRNSMHQGFDKQFKSGLENVQRLSAAVGRTAELAAAAEGRVTRITVEELRMEIQDHRAGLSGEMRRIAQDLADQFAAHARRLEEQSRLDHEETRRQILAAVSNQMQRTEASFNNLTASGWDFLRESLRQITYEQAVDRSQKQLTNTQQQLPVANDAEGLVTATGNTEIENLESVGGLQKQVEKLLGYVYEGARLLQEPEEVLPTATHERVALALRVFLQSPDSNLLYVEYPAMTGMMPEISLLAYRLVLSADALNAPTISFFCKPHMGQEPQHIPEAHDPLVGMLYSMAYQMLDLLPTEKRIEVGVDFDSLDATSTSSKVAGMLCAKLFSLAPALMLIVIDGIEEFERGREEEIGALVSVFRGLAGDCSRTLKVLFTSSNRSFALLEYLQGDEVDIIDTSVRNFGAGRGGRTPFIV</sequence>
<gene>
    <name evidence="2" type="ORF">LTR25_000228</name>
</gene>
<dbReference type="Pfam" id="PF24809">
    <property type="entry name" value="DUF7708"/>
    <property type="match status" value="1"/>
</dbReference>
<dbReference type="PANTHER" id="PTHR40619:SF3">
    <property type="entry name" value="FUNGAL STAND N-TERMINAL GOODBYE DOMAIN-CONTAINING PROTEIN"/>
    <property type="match status" value="1"/>
</dbReference>
<dbReference type="PANTHER" id="PTHR40619">
    <property type="entry name" value="FUNGAL STAND N-TERMINAL GOODBYE DOMAIN-CONTAINING PROTEIN"/>
    <property type="match status" value="1"/>
</dbReference>
<name>A0AAV9QJ91_9PEZI</name>
<dbReference type="EMBL" id="JAXLQG010000001">
    <property type="protein sequence ID" value="KAK5545221.1"/>
    <property type="molecule type" value="Genomic_DNA"/>
</dbReference>
<keyword evidence="3" id="KW-1185">Reference proteome</keyword>
<comment type="caution">
    <text evidence="2">The sequence shown here is derived from an EMBL/GenBank/DDBJ whole genome shotgun (WGS) entry which is preliminary data.</text>
</comment>
<feature type="domain" description="DUF7708" evidence="1">
    <location>
        <begin position="129"/>
        <end position="265"/>
    </location>
</feature>
<evidence type="ECO:0000313" key="2">
    <source>
        <dbReference type="EMBL" id="KAK5545221.1"/>
    </source>
</evidence>
<evidence type="ECO:0000259" key="1">
    <source>
        <dbReference type="Pfam" id="PF24809"/>
    </source>
</evidence>
<dbReference type="Proteomes" id="UP001345827">
    <property type="component" value="Unassembled WGS sequence"/>
</dbReference>
<organism evidence="2 3">
    <name type="scientific">Vermiconidia calcicola</name>
    <dbReference type="NCBI Taxonomy" id="1690605"/>
    <lineage>
        <taxon>Eukaryota</taxon>
        <taxon>Fungi</taxon>
        <taxon>Dikarya</taxon>
        <taxon>Ascomycota</taxon>
        <taxon>Pezizomycotina</taxon>
        <taxon>Dothideomycetes</taxon>
        <taxon>Dothideomycetidae</taxon>
        <taxon>Mycosphaerellales</taxon>
        <taxon>Extremaceae</taxon>
        <taxon>Vermiconidia</taxon>
    </lineage>
</organism>
<proteinExistence type="predicted"/>
<protein>
    <recommendedName>
        <fullName evidence="1">DUF7708 domain-containing protein</fullName>
    </recommendedName>
</protein>
<accession>A0AAV9QJ91</accession>
<evidence type="ECO:0000313" key="3">
    <source>
        <dbReference type="Proteomes" id="UP001345827"/>
    </source>
</evidence>